<gene>
    <name evidence="1" type="ORF">H4C75_15395</name>
</gene>
<evidence type="ECO:0000313" key="1">
    <source>
        <dbReference type="EMBL" id="MBA6066140.1"/>
    </source>
</evidence>
<protein>
    <submittedName>
        <fullName evidence="1">Uncharacterized protein</fullName>
    </submittedName>
</protein>
<evidence type="ECO:0000313" key="2">
    <source>
        <dbReference type="Proteomes" id="UP000541770"/>
    </source>
</evidence>
<dbReference type="Proteomes" id="UP000541770">
    <property type="component" value="Unassembled WGS sequence"/>
</dbReference>
<comment type="caution">
    <text evidence="1">The sequence shown here is derived from an EMBL/GenBank/DDBJ whole genome shotgun (WGS) entry which is preliminary data.</text>
</comment>
<dbReference type="RefSeq" id="WP_182323419.1">
    <property type="nucleotide sequence ID" value="NZ_BQIT01000024.1"/>
</dbReference>
<accession>A0A7W2PZ54</accession>
<sequence length="124" mass="13074">MSIASISVGGKRVIASGGFIVPAEESSATISLDDLQFVLEFSLNKDLPTKIGIKGQGKSLVVTINSHDKRFRNGITGRFLPVGEYDGEPLGLSMTIEGISSGARVFHYTLVSLGASSVGDDDEQ</sequence>
<proteinExistence type="predicted"/>
<reference evidence="1 2" key="1">
    <citation type="submission" date="2020-07" db="EMBL/GenBank/DDBJ databases">
        <title>Diversity of carbapenemase encoding genes among Pseudomonas putida group clinical isolates in a tertiary Brazilian hospital.</title>
        <authorList>
            <person name="Alberto-Lei F."/>
            <person name="Nodari C.S."/>
            <person name="Streling A.P."/>
            <person name="Paulino J.T."/>
            <person name="Bessa-Neto F.O."/>
            <person name="Cayo R."/>
            <person name="Gales A.C."/>
        </authorList>
    </citation>
    <scope>NUCLEOTIDE SEQUENCE [LARGE SCALE GENOMIC DNA]</scope>
    <source>
        <strain evidence="1 2">14802</strain>
    </source>
</reference>
<organism evidence="1 2">
    <name type="scientific">Pseudomonas mosselii</name>
    <dbReference type="NCBI Taxonomy" id="78327"/>
    <lineage>
        <taxon>Bacteria</taxon>
        <taxon>Pseudomonadati</taxon>
        <taxon>Pseudomonadota</taxon>
        <taxon>Gammaproteobacteria</taxon>
        <taxon>Pseudomonadales</taxon>
        <taxon>Pseudomonadaceae</taxon>
        <taxon>Pseudomonas</taxon>
    </lineage>
</organism>
<dbReference type="AlphaFoldDB" id="A0A7W2PZ54"/>
<dbReference type="EMBL" id="JACGDE010000009">
    <property type="protein sequence ID" value="MBA6066140.1"/>
    <property type="molecule type" value="Genomic_DNA"/>
</dbReference>
<name>A0A7W2PZ54_9PSED</name>